<keyword evidence="5 6" id="KW-0482">Metalloprotease</keyword>
<name>A0ABP0F790_CLALP</name>
<comment type="caution">
    <text evidence="7">The sequence shown here is derived from an EMBL/GenBank/DDBJ whole genome shotgun (WGS) entry which is preliminary data.</text>
</comment>
<reference evidence="7 8" key="1">
    <citation type="submission" date="2024-02" db="EMBL/GenBank/DDBJ databases">
        <authorList>
            <person name="Daric V."/>
            <person name="Darras S."/>
        </authorList>
    </citation>
    <scope>NUCLEOTIDE SEQUENCE [LARGE SCALE GENOMIC DNA]</scope>
</reference>
<keyword evidence="8" id="KW-1185">Reference proteome</keyword>
<keyword evidence="3 6" id="KW-0479">Metal-binding</keyword>
<evidence type="ECO:0000256" key="1">
    <source>
        <dbReference type="ARBA" id="ARBA00009915"/>
    </source>
</evidence>
<dbReference type="EC" id="3.4.24.-" evidence="6"/>
<proteinExistence type="inferred from homology"/>
<protein>
    <recommendedName>
        <fullName evidence="6">Mitochondrial inner membrane protease ATP23</fullName>
        <ecNumber evidence="6">3.4.24.-</ecNumber>
    </recommendedName>
</protein>
<sequence>MANQDADASEPKSLPDFFHRDVSERRAFIMSMITNSKLPSERLETTLITLKKVLSEENPVISTLFSALADSGCAFNFNKHILIENCNPNLLAYGLFDSQRNRIVLCQNMLENIPSDSVKYDIMKYLLSFQLVHAFDHCRANADFFVNPKHDMCSAIRGASLSGLCMFNINKLMSTFSGFKSYHQKCVKDKAFKSFQALYGDWSDKDIKKLLDEVFPSCYNDHSPFDRIPLTHNQAKMSYKAYQTRNRYNIEE</sequence>
<keyword evidence="2 6" id="KW-0645">Protease</keyword>
<evidence type="ECO:0000256" key="2">
    <source>
        <dbReference type="ARBA" id="ARBA00022670"/>
    </source>
</evidence>
<dbReference type="PANTHER" id="PTHR21711:SF0">
    <property type="entry name" value="MITOCHONDRIAL INNER MEMBRANE PROTEASE ATP23 HOMOLOG"/>
    <property type="match status" value="1"/>
</dbReference>
<comment type="similarity">
    <text evidence="1 6">Belongs to the peptidase M76 family.</text>
</comment>
<accession>A0ABP0F790</accession>
<dbReference type="EMBL" id="CAWYQH010000024">
    <property type="protein sequence ID" value="CAK8675594.1"/>
    <property type="molecule type" value="Genomic_DNA"/>
</dbReference>
<dbReference type="Pfam" id="PF09768">
    <property type="entry name" value="Peptidase_M76"/>
    <property type="match status" value="1"/>
</dbReference>
<dbReference type="InterPro" id="IPR019165">
    <property type="entry name" value="Peptidase_M76_ATP23"/>
</dbReference>
<keyword evidence="4 6" id="KW-0378">Hydrolase</keyword>
<dbReference type="PANTHER" id="PTHR21711">
    <property type="entry name" value="MITOCHONDRIAL INNER MEMBRANE PROTEASE"/>
    <property type="match status" value="1"/>
</dbReference>
<evidence type="ECO:0000313" key="8">
    <source>
        <dbReference type="Proteomes" id="UP001642483"/>
    </source>
</evidence>
<gene>
    <name evidence="7" type="ORF">CVLEPA_LOCUS5156</name>
</gene>
<evidence type="ECO:0000256" key="4">
    <source>
        <dbReference type="ARBA" id="ARBA00022801"/>
    </source>
</evidence>
<evidence type="ECO:0000313" key="7">
    <source>
        <dbReference type="EMBL" id="CAK8675594.1"/>
    </source>
</evidence>
<dbReference type="Proteomes" id="UP001642483">
    <property type="component" value="Unassembled WGS sequence"/>
</dbReference>
<evidence type="ECO:0000256" key="6">
    <source>
        <dbReference type="RuleBase" id="RU364057"/>
    </source>
</evidence>
<evidence type="ECO:0000256" key="3">
    <source>
        <dbReference type="ARBA" id="ARBA00022723"/>
    </source>
</evidence>
<evidence type="ECO:0000256" key="5">
    <source>
        <dbReference type="ARBA" id="ARBA00023049"/>
    </source>
</evidence>
<organism evidence="7 8">
    <name type="scientific">Clavelina lepadiformis</name>
    <name type="common">Light-bulb sea squirt</name>
    <name type="synonym">Ascidia lepadiformis</name>
    <dbReference type="NCBI Taxonomy" id="159417"/>
    <lineage>
        <taxon>Eukaryota</taxon>
        <taxon>Metazoa</taxon>
        <taxon>Chordata</taxon>
        <taxon>Tunicata</taxon>
        <taxon>Ascidiacea</taxon>
        <taxon>Aplousobranchia</taxon>
        <taxon>Clavelinidae</taxon>
        <taxon>Clavelina</taxon>
    </lineage>
</organism>